<evidence type="ECO:0000313" key="4">
    <source>
        <dbReference type="EMBL" id="GMH95790.1"/>
    </source>
</evidence>
<reference evidence="5" key="1">
    <citation type="journal article" date="2023" name="Commun. Biol.">
        <title>Genome analysis of Parmales, the sister group of diatoms, reveals the evolutionary specialization of diatoms from phago-mixotrophs to photoautotrophs.</title>
        <authorList>
            <person name="Ban H."/>
            <person name="Sato S."/>
            <person name="Yoshikawa S."/>
            <person name="Yamada K."/>
            <person name="Nakamura Y."/>
            <person name="Ichinomiya M."/>
            <person name="Sato N."/>
            <person name="Blanc-Mathieu R."/>
            <person name="Endo H."/>
            <person name="Kuwata A."/>
            <person name="Ogata H."/>
        </authorList>
    </citation>
    <scope>NUCLEOTIDE SEQUENCE [LARGE SCALE GENOMIC DNA]</scope>
    <source>
        <strain evidence="5">NIES 3699</strain>
    </source>
</reference>
<feature type="repeat" description="HEAT" evidence="2">
    <location>
        <begin position="396"/>
        <end position="434"/>
    </location>
</feature>
<keyword evidence="1" id="KW-0677">Repeat</keyword>
<feature type="compositionally biased region" description="Low complexity" evidence="3">
    <location>
        <begin position="37"/>
        <end position="52"/>
    </location>
</feature>
<dbReference type="Gene3D" id="1.25.10.10">
    <property type="entry name" value="Leucine-rich Repeat Variant"/>
    <property type="match status" value="1"/>
</dbReference>
<dbReference type="InterPro" id="IPR011989">
    <property type="entry name" value="ARM-like"/>
</dbReference>
<dbReference type="GO" id="GO:0034198">
    <property type="term" value="P:cellular response to amino acid starvation"/>
    <property type="evidence" value="ECO:0007669"/>
    <property type="project" value="TreeGrafter"/>
</dbReference>
<dbReference type="AlphaFoldDB" id="A0A9W7BXA3"/>
<dbReference type="GO" id="GO:0005829">
    <property type="term" value="C:cytosol"/>
    <property type="evidence" value="ECO:0007669"/>
    <property type="project" value="TreeGrafter"/>
</dbReference>
<evidence type="ECO:0000256" key="2">
    <source>
        <dbReference type="PROSITE-ProRule" id="PRU00103"/>
    </source>
</evidence>
<dbReference type="SUPFAM" id="SSF48371">
    <property type="entry name" value="ARM repeat"/>
    <property type="match status" value="1"/>
</dbReference>
<evidence type="ECO:0000256" key="1">
    <source>
        <dbReference type="ARBA" id="ARBA00022737"/>
    </source>
</evidence>
<dbReference type="Pfam" id="PF24987">
    <property type="entry name" value="HEAT_EF3_N"/>
    <property type="match status" value="1"/>
</dbReference>
<feature type="region of interest" description="Disordered" evidence="3">
    <location>
        <begin position="493"/>
        <end position="524"/>
    </location>
</feature>
<dbReference type="PANTHER" id="PTHR23346:SF7">
    <property type="entry name" value="STALLED RIBOSOME SENSOR GCN1"/>
    <property type="match status" value="1"/>
</dbReference>
<evidence type="ECO:0000256" key="3">
    <source>
        <dbReference type="SAM" id="MobiDB-lite"/>
    </source>
</evidence>
<dbReference type="Pfam" id="PF24984">
    <property type="entry name" value="HEAT_EF3_GNC1"/>
    <property type="match status" value="1"/>
</dbReference>
<comment type="caution">
    <text evidence="4">The sequence shown here is derived from an EMBL/GenBank/DDBJ whole genome shotgun (WGS) entry which is preliminary data.</text>
</comment>
<dbReference type="GO" id="GO:0019887">
    <property type="term" value="F:protein kinase regulator activity"/>
    <property type="evidence" value="ECO:0007669"/>
    <property type="project" value="TreeGrafter"/>
</dbReference>
<dbReference type="Proteomes" id="UP001165160">
    <property type="component" value="Unassembled WGS sequence"/>
</dbReference>
<feature type="compositionally biased region" description="Low complexity" evidence="3">
    <location>
        <begin position="7"/>
        <end position="26"/>
    </location>
</feature>
<dbReference type="PANTHER" id="PTHR23346">
    <property type="entry name" value="TRANSLATIONAL ACTIVATOR GCN1-RELATED"/>
    <property type="match status" value="1"/>
</dbReference>
<organism evidence="4 5">
    <name type="scientific">Triparma verrucosa</name>
    <dbReference type="NCBI Taxonomy" id="1606542"/>
    <lineage>
        <taxon>Eukaryota</taxon>
        <taxon>Sar</taxon>
        <taxon>Stramenopiles</taxon>
        <taxon>Ochrophyta</taxon>
        <taxon>Bolidophyceae</taxon>
        <taxon>Parmales</taxon>
        <taxon>Triparmaceae</taxon>
        <taxon>Triparma</taxon>
    </lineage>
</organism>
<evidence type="ECO:0008006" key="6">
    <source>
        <dbReference type="Google" id="ProtNLM"/>
    </source>
</evidence>
<feature type="region of interest" description="Disordered" evidence="3">
    <location>
        <begin position="1"/>
        <end position="67"/>
    </location>
</feature>
<protein>
    <recommendedName>
        <fullName evidence="6">TOG domain-containing protein</fullName>
    </recommendedName>
</protein>
<name>A0A9W7BXA3_9STRA</name>
<dbReference type="InterPro" id="IPR016024">
    <property type="entry name" value="ARM-type_fold"/>
</dbReference>
<sequence>MTSIGASTTHSLSSKKPTKSPSTRSPMGSKGPSPNMSRNSSSNSLYSLGGSRKGSRMGSKKGSSNNLQEQVRGLALKLEGVQLKTEAQMASLKLSSPSSQSETFQNLLSSSLGIEKFSMGAPKTSSSTQTRSASAYDLASAVKTLGIRSLKKQGIIKSLKEHLSHPNPVHNALEGSLLIIRGLCEVIGPGVEPFIAPLLPLILKSSSSSSGSIRDAAEDCSRTLVSVLNPHAVFMVVPVLFKAMEDNEWRVKALALSTLSDLSKSSPLEISVLLPKILPKLTPIVWDTKPQVSNLAKSTILLCCETNLNPDVKPAIPSVVNAICKPSDTVKAIEQLMHTTFIVSVDASTLSILCPVLSRALKEKLTLHKRMASIVIDNMSKLVDSPTAVAPFGPLLVPDLKRVCENVQFEEIRDVAMKALKTLTKALGHSSVEEATERYAQEMLEEQRRIEEEQKRIEDERLAIEQKAKDEEKAELEERRKFKEAMDAARRLEKMEEDKVKKAKEEEDKAKEKAKKDTKKGGKCQGCGLKKCKQSCLFYGGK</sequence>
<dbReference type="EMBL" id="BRXX01000173">
    <property type="protein sequence ID" value="GMH95790.1"/>
    <property type="molecule type" value="Genomic_DNA"/>
</dbReference>
<feature type="compositionally biased region" description="Basic and acidic residues" evidence="3">
    <location>
        <begin position="493"/>
        <end position="515"/>
    </location>
</feature>
<dbReference type="GO" id="GO:0006417">
    <property type="term" value="P:regulation of translation"/>
    <property type="evidence" value="ECO:0007669"/>
    <property type="project" value="TreeGrafter"/>
</dbReference>
<keyword evidence="5" id="KW-1185">Reference proteome</keyword>
<evidence type="ECO:0000313" key="5">
    <source>
        <dbReference type="Proteomes" id="UP001165160"/>
    </source>
</evidence>
<accession>A0A9W7BXA3</accession>
<dbReference type="PROSITE" id="PS50077">
    <property type="entry name" value="HEAT_REPEAT"/>
    <property type="match status" value="1"/>
</dbReference>
<dbReference type="InterPro" id="IPR021133">
    <property type="entry name" value="HEAT_type_2"/>
</dbReference>
<proteinExistence type="predicted"/>
<gene>
    <name evidence="4" type="ORF">TrVE_jg12756</name>
</gene>